<sequence>MADETGQPGRSGDGQHNPWAPPDEGVRFRKDGDPGGPAGGHGPGGARQQYDGQQGSGGQGSHSRPVAEQPTVTSNSGAVPPPPVPPAPGAAAQSGPAGAGSGTGSPYGASPYGQPPQGQPYGQAPGQPYGQPQGQPYGQVPGAAYGYPSPSPYGYGQGAGGYGWQNVPLPNGKSVGAMVLGIISMVAVATCWGSFLGIITSPIALGLGLSARRGVDRGELGGRAQAVAGFVMGIIGTVLSVIIVTVVVLMFTVFREDLEKSDTDPGSDGTSIDARHMVTLVVDDAADSRA</sequence>
<accession>A0ABQ2M7P1</accession>
<dbReference type="EMBL" id="BMMP01000006">
    <property type="protein sequence ID" value="GGO47858.1"/>
    <property type="molecule type" value="Genomic_DNA"/>
</dbReference>
<feature type="transmembrane region" description="Helical" evidence="2">
    <location>
        <begin position="175"/>
        <end position="205"/>
    </location>
</feature>
<organism evidence="4 5">
    <name type="scientific">Streptomyces daqingensis</name>
    <dbReference type="NCBI Taxonomy" id="1472640"/>
    <lineage>
        <taxon>Bacteria</taxon>
        <taxon>Bacillati</taxon>
        <taxon>Actinomycetota</taxon>
        <taxon>Actinomycetes</taxon>
        <taxon>Kitasatosporales</taxon>
        <taxon>Streptomycetaceae</taxon>
        <taxon>Streptomyces</taxon>
    </lineage>
</organism>
<feature type="compositionally biased region" description="Gly residues" evidence="1">
    <location>
        <begin position="34"/>
        <end position="45"/>
    </location>
</feature>
<evidence type="ECO:0000256" key="1">
    <source>
        <dbReference type="SAM" id="MobiDB-lite"/>
    </source>
</evidence>
<protein>
    <recommendedName>
        <fullName evidence="3">DUF4190 domain-containing protein</fullName>
    </recommendedName>
</protein>
<dbReference type="Pfam" id="PF13828">
    <property type="entry name" value="DUF4190"/>
    <property type="match status" value="1"/>
</dbReference>
<feature type="transmembrane region" description="Helical" evidence="2">
    <location>
        <begin position="226"/>
        <end position="254"/>
    </location>
</feature>
<keyword evidence="5" id="KW-1185">Reference proteome</keyword>
<evidence type="ECO:0000256" key="2">
    <source>
        <dbReference type="SAM" id="Phobius"/>
    </source>
</evidence>
<feature type="compositionally biased region" description="Basic and acidic residues" evidence="1">
    <location>
        <begin position="24"/>
        <end position="33"/>
    </location>
</feature>
<evidence type="ECO:0000313" key="5">
    <source>
        <dbReference type="Proteomes" id="UP000631535"/>
    </source>
</evidence>
<feature type="compositionally biased region" description="Low complexity" evidence="1">
    <location>
        <begin position="119"/>
        <end position="143"/>
    </location>
</feature>
<dbReference type="Proteomes" id="UP000631535">
    <property type="component" value="Unassembled WGS sequence"/>
</dbReference>
<reference evidence="5" key="1">
    <citation type="journal article" date="2019" name="Int. J. Syst. Evol. Microbiol.">
        <title>The Global Catalogue of Microorganisms (GCM) 10K type strain sequencing project: providing services to taxonomists for standard genome sequencing and annotation.</title>
        <authorList>
            <consortium name="The Broad Institute Genomics Platform"/>
            <consortium name="The Broad Institute Genome Sequencing Center for Infectious Disease"/>
            <person name="Wu L."/>
            <person name="Ma J."/>
        </authorList>
    </citation>
    <scope>NUCLEOTIDE SEQUENCE [LARGE SCALE GENOMIC DNA]</scope>
    <source>
        <strain evidence="5">CGMCC 4.7178</strain>
    </source>
</reference>
<gene>
    <name evidence="4" type="ORF">GCM10012287_21490</name>
</gene>
<keyword evidence="2" id="KW-0812">Transmembrane</keyword>
<evidence type="ECO:0000313" key="4">
    <source>
        <dbReference type="EMBL" id="GGO47858.1"/>
    </source>
</evidence>
<feature type="domain" description="DUF4190" evidence="3">
    <location>
        <begin position="180"/>
        <end position="242"/>
    </location>
</feature>
<comment type="caution">
    <text evidence="4">The sequence shown here is derived from an EMBL/GenBank/DDBJ whole genome shotgun (WGS) entry which is preliminary data.</text>
</comment>
<name>A0ABQ2M7P1_9ACTN</name>
<dbReference type="RefSeq" id="WP_229711775.1">
    <property type="nucleotide sequence ID" value="NZ_BMMP01000006.1"/>
</dbReference>
<evidence type="ECO:0000259" key="3">
    <source>
        <dbReference type="Pfam" id="PF13828"/>
    </source>
</evidence>
<feature type="region of interest" description="Disordered" evidence="1">
    <location>
        <begin position="1"/>
        <end position="143"/>
    </location>
</feature>
<keyword evidence="2" id="KW-1133">Transmembrane helix</keyword>
<proteinExistence type="predicted"/>
<dbReference type="InterPro" id="IPR025241">
    <property type="entry name" value="DUF4190"/>
</dbReference>
<keyword evidence="2" id="KW-0472">Membrane</keyword>
<feature type="compositionally biased region" description="Pro residues" evidence="1">
    <location>
        <begin position="79"/>
        <end position="88"/>
    </location>
</feature>